<dbReference type="Gene3D" id="6.10.340.10">
    <property type="match status" value="1"/>
</dbReference>
<dbReference type="PROSITE" id="PS50885">
    <property type="entry name" value="HAMP"/>
    <property type="match status" value="1"/>
</dbReference>
<dbReference type="CDD" id="cd06225">
    <property type="entry name" value="HAMP"/>
    <property type="match status" value="1"/>
</dbReference>
<proteinExistence type="predicted"/>
<dbReference type="Pfam" id="PF13426">
    <property type="entry name" value="PAS_9"/>
    <property type="match status" value="1"/>
</dbReference>
<feature type="transmembrane region" description="Helical" evidence="2">
    <location>
        <begin position="12"/>
        <end position="33"/>
    </location>
</feature>
<dbReference type="InterPro" id="IPR003660">
    <property type="entry name" value="HAMP_dom"/>
</dbReference>
<keyword evidence="2" id="KW-1133">Transmembrane helix</keyword>
<organism evidence="7 8">
    <name type="scientific">Clostridium aestuarii</name>
    <dbReference type="NCBI Taxonomy" id="338193"/>
    <lineage>
        <taxon>Bacteria</taxon>
        <taxon>Bacillati</taxon>
        <taxon>Bacillota</taxon>
        <taxon>Clostridia</taxon>
        <taxon>Eubacteriales</taxon>
        <taxon>Clostridiaceae</taxon>
        <taxon>Clostridium</taxon>
    </lineage>
</organism>
<keyword evidence="8" id="KW-1185">Reference proteome</keyword>
<protein>
    <submittedName>
        <fullName evidence="7">Diguanylate cyclase</fullName>
        <ecNumber evidence="7">2.7.7.65</ecNumber>
    </submittedName>
</protein>
<dbReference type="NCBIfam" id="TIGR00254">
    <property type="entry name" value="GGDEF"/>
    <property type="match status" value="1"/>
</dbReference>
<dbReference type="InterPro" id="IPR029787">
    <property type="entry name" value="Nucleotide_cyclase"/>
</dbReference>
<dbReference type="SUPFAM" id="SSF55073">
    <property type="entry name" value="Nucleotide cyclase"/>
    <property type="match status" value="1"/>
</dbReference>
<dbReference type="InterPro" id="IPR043128">
    <property type="entry name" value="Rev_trsase/Diguanyl_cyclase"/>
</dbReference>
<evidence type="ECO:0000259" key="3">
    <source>
        <dbReference type="PROSITE" id="PS50112"/>
    </source>
</evidence>
<dbReference type="NCBIfam" id="TIGR00229">
    <property type="entry name" value="sensory_box"/>
    <property type="match status" value="1"/>
</dbReference>
<dbReference type="Pfam" id="PF00672">
    <property type="entry name" value="HAMP"/>
    <property type="match status" value="1"/>
</dbReference>
<feature type="domain" description="PAS" evidence="3">
    <location>
        <begin position="376"/>
        <end position="413"/>
    </location>
</feature>
<dbReference type="InterPro" id="IPR000160">
    <property type="entry name" value="GGDEF_dom"/>
</dbReference>
<dbReference type="Gene3D" id="3.30.450.20">
    <property type="entry name" value="PAS domain"/>
    <property type="match status" value="1"/>
</dbReference>
<dbReference type="SMART" id="SM00091">
    <property type="entry name" value="PAS"/>
    <property type="match status" value="1"/>
</dbReference>
<keyword evidence="7" id="KW-0808">Transferase</keyword>
<accession>A0ABT4D6X5</accession>
<dbReference type="EC" id="2.7.7.65" evidence="7"/>
<dbReference type="PROSITE" id="PS50887">
    <property type="entry name" value="GGDEF"/>
    <property type="match status" value="1"/>
</dbReference>
<feature type="domain" description="GGDEF" evidence="6">
    <location>
        <begin position="545"/>
        <end position="671"/>
    </location>
</feature>
<feature type="transmembrane region" description="Helical" evidence="2">
    <location>
        <begin position="304"/>
        <end position="325"/>
    </location>
</feature>
<evidence type="ECO:0000259" key="5">
    <source>
        <dbReference type="PROSITE" id="PS50885"/>
    </source>
</evidence>
<evidence type="ECO:0000259" key="4">
    <source>
        <dbReference type="PROSITE" id="PS50113"/>
    </source>
</evidence>
<dbReference type="Gene3D" id="3.30.70.270">
    <property type="match status" value="1"/>
</dbReference>
<keyword evidence="2" id="KW-0472">Membrane</keyword>
<dbReference type="PROSITE" id="PS50113">
    <property type="entry name" value="PAC"/>
    <property type="match status" value="1"/>
</dbReference>
<evidence type="ECO:0000313" key="8">
    <source>
        <dbReference type="Proteomes" id="UP001078443"/>
    </source>
</evidence>
<dbReference type="EMBL" id="JAPQER010000010">
    <property type="protein sequence ID" value="MCY6485753.1"/>
    <property type="molecule type" value="Genomic_DNA"/>
</dbReference>
<keyword evidence="2" id="KW-0812">Transmembrane</keyword>
<comment type="caution">
    <text evidence="7">The sequence shown here is derived from an EMBL/GenBank/DDBJ whole genome shotgun (WGS) entry which is preliminary data.</text>
</comment>
<evidence type="ECO:0000256" key="2">
    <source>
        <dbReference type="SAM" id="Phobius"/>
    </source>
</evidence>
<evidence type="ECO:0000259" key="6">
    <source>
        <dbReference type="PROSITE" id="PS50887"/>
    </source>
</evidence>
<name>A0ABT4D6X5_9CLOT</name>
<dbReference type="InterPro" id="IPR000014">
    <property type="entry name" value="PAS"/>
</dbReference>
<dbReference type="Pfam" id="PF00990">
    <property type="entry name" value="GGDEF"/>
    <property type="match status" value="1"/>
</dbReference>
<dbReference type="InterPro" id="IPR050469">
    <property type="entry name" value="Diguanylate_Cyclase"/>
</dbReference>
<dbReference type="SUPFAM" id="SSF55785">
    <property type="entry name" value="PYP-like sensor domain (PAS domain)"/>
    <property type="match status" value="1"/>
</dbReference>
<sequence length="671" mass="77767">MKLKNISIRYSVMIIMMAIIIPILLIITGINYFNLKSNILKNAFIVTNESKLSVIETINRTEKSYELVSSYYDHLMKESLNLFKDEYNKHKNDLESINFEEMKEKYNSLLDFYIIDKNGIIIYSTFPKALGIDFKQIPDFYENLTQIRKGNNIEISKVTSEIVTYELRKWGYSPTDDHEYILEVGLSSEELKKYIKKVDYAAMEKELKKNNPYIKNLFIYDHNHFVLGHYKREKNQEELKIIEKVLSTEKNYIINNKKGVVCKEYIFVNTFYSTLEDSKKVIQIEYDYSTVDEKLKEITKSTGIVISIYILLALLIVSYATSKLITRPIVYLTKRIKAISDKNLNVQVEIYVENEIGQLAASFNEMSNKLATTLISKNNLENIINSVGDLFIILDKDLRIIKINEYGLNLLGYDLKGLENKPIHMIFDETFDEEKIIKDIKEKGTAENIENTLIKSNGFSSLVLSIFTCLKDEDGKINGYTCISKDITKTKQQLDQMEKINQRLKIEENRLREKNTKDWLTKVLNREHIFKYLEEVLRISFLEKTDISIVLCDIDYFKNVNDNYGHQAGDMVLQQVASIIEESIRGKDAVGRYGGEEFLIVLPNADAEKAWHIFERIRKKIEASSFNEGEIKITISGGVAACKEKSIKELIAKADENLYISKRSGRNRGIK</sequence>
<dbReference type="Proteomes" id="UP001078443">
    <property type="component" value="Unassembled WGS sequence"/>
</dbReference>
<dbReference type="RefSeq" id="WP_268042369.1">
    <property type="nucleotide sequence ID" value="NZ_JAPQER010000010.1"/>
</dbReference>
<keyword evidence="1" id="KW-0175">Coiled coil</keyword>
<feature type="coiled-coil region" evidence="1">
    <location>
        <begin position="487"/>
        <end position="517"/>
    </location>
</feature>
<dbReference type="CDD" id="cd00130">
    <property type="entry name" value="PAS"/>
    <property type="match status" value="1"/>
</dbReference>
<evidence type="ECO:0000313" key="7">
    <source>
        <dbReference type="EMBL" id="MCY6485753.1"/>
    </source>
</evidence>
<dbReference type="InterPro" id="IPR035965">
    <property type="entry name" value="PAS-like_dom_sf"/>
</dbReference>
<reference evidence="7" key="1">
    <citation type="submission" date="2022-12" db="EMBL/GenBank/DDBJ databases">
        <authorList>
            <person name="Wang J."/>
        </authorList>
    </citation>
    <scope>NUCLEOTIDE SEQUENCE</scope>
    <source>
        <strain evidence="7">HY-45-18</strain>
    </source>
</reference>
<evidence type="ECO:0000256" key="1">
    <source>
        <dbReference type="SAM" id="Coils"/>
    </source>
</evidence>
<dbReference type="SMART" id="SM00304">
    <property type="entry name" value="HAMP"/>
    <property type="match status" value="1"/>
</dbReference>
<feature type="domain" description="HAMP" evidence="5">
    <location>
        <begin position="323"/>
        <end position="375"/>
    </location>
</feature>
<dbReference type="CDD" id="cd01949">
    <property type="entry name" value="GGDEF"/>
    <property type="match status" value="1"/>
</dbReference>
<dbReference type="InterPro" id="IPR000700">
    <property type="entry name" value="PAS-assoc_C"/>
</dbReference>
<dbReference type="PANTHER" id="PTHR45138:SF9">
    <property type="entry name" value="DIGUANYLATE CYCLASE DGCM-RELATED"/>
    <property type="match status" value="1"/>
</dbReference>
<dbReference type="SUPFAM" id="SSF158472">
    <property type="entry name" value="HAMP domain-like"/>
    <property type="match status" value="1"/>
</dbReference>
<dbReference type="PANTHER" id="PTHR45138">
    <property type="entry name" value="REGULATORY COMPONENTS OF SENSORY TRANSDUCTION SYSTEM"/>
    <property type="match status" value="1"/>
</dbReference>
<dbReference type="SMART" id="SM00267">
    <property type="entry name" value="GGDEF"/>
    <property type="match status" value="1"/>
</dbReference>
<dbReference type="GO" id="GO:0052621">
    <property type="term" value="F:diguanylate cyclase activity"/>
    <property type="evidence" value="ECO:0007669"/>
    <property type="project" value="UniProtKB-EC"/>
</dbReference>
<dbReference type="PROSITE" id="PS50112">
    <property type="entry name" value="PAS"/>
    <property type="match status" value="1"/>
</dbReference>
<feature type="domain" description="PAC" evidence="4">
    <location>
        <begin position="447"/>
        <end position="499"/>
    </location>
</feature>
<keyword evidence="7" id="KW-0548">Nucleotidyltransferase</keyword>
<gene>
    <name evidence="7" type="ORF">OW763_15620</name>
</gene>